<keyword evidence="4" id="KW-1185">Reference proteome</keyword>
<organism evidence="3 4">
    <name type="scientific">Hymenobacter fodinae</name>
    <dbReference type="NCBI Taxonomy" id="2510796"/>
    <lineage>
        <taxon>Bacteria</taxon>
        <taxon>Pseudomonadati</taxon>
        <taxon>Bacteroidota</taxon>
        <taxon>Cytophagia</taxon>
        <taxon>Cytophagales</taxon>
        <taxon>Hymenobacteraceae</taxon>
        <taxon>Hymenobacter</taxon>
    </lineage>
</organism>
<feature type="compositionally biased region" description="Basic residues" evidence="1">
    <location>
        <begin position="41"/>
        <end position="57"/>
    </location>
</feature>
<name>A0A4Z0PB43_9BACT</name>
<evidence type="ECO:0000313" key="4">
    <source>
        <dbReference type="Proteomes" id="UP000298337"/>
    </source>
</evidence>
<comment type="caution">
    <text evidence="3">The sequence shown here is derived from an EMBL/GenBank/DDBJ whole genome shotgun (WGS) entry which is preliminary data.</text>
</comment>
<dbReference type="EMBL" id="SRLA01000001">
    <property type="protein sequence ID" value="TGE09468.1"/>
    <property type="molecule type" value="Genomic_DNA"/>
</dbReference>
<accession>A0A4Z0PB43</accession>
<protein>
    <submittedName>
        <fullName evidence="3">Uncharacterized protein</fullName>
    </submittedName>
</protein>
<evidence type="ECO:0000256" key="1">
    <source>
        <dbReference type="SAM" id="MobiDB-lite"/>
    </source>
</evidence>
<feature type="signal peptide" evidence="2">
    <location>
        <begin position="1"/>
        <end position="23"/>
    </location>
</feature>
<keyword evidence="2" id="KW-0732">Signal</keyword>
<dbReference type="RefSeq" id="WP_135430174.1">
    <property type="nucleotide sequence ID" value="NZ_SRLA01000001.1"/>
</dbReference>
<proteinExistence type="predicted"/>
<dbReference type="Proteomes" id="UP000298337">
    <property type="component" value="Unassembled WGS sequence"/>
</dbReference>
<feature type="chain" id="PRO_5021332512" evidence="2">
    <location>
        <begin position="24"/>
        <end position="95"/>
    </location>
</feature>
<reference evidence="3 4" key="1">
    <citation type="submission" date="2019-04" db="EMBL/GenBank/DDBJ databases">
        <authorList>
            <person name="Feng G."/>
            <person name="Zhang J."/>
            <person name="Zhu H."/>
        </authorList>
    </citation>
    <scope>NUCLEOTIDE SEQUENCE [LARGE SCALE GENOMIC DNA]</scope>
    <source>
        <strain evidence="3 4">92R-1</strain>
    </source>
</reference>
<evidence type="ECO:0000313" key="3">
    <source>
        <dbReference type="EMBL" id="TGE09468.1"/>
    </source>
</evidence>
<feature type="region of interest" description="Disordered" evidence="1">
    <location>
        <begin position="29"/>
        <end position="57"/>
    </location>
</feature>
<evidence type="ECO:0000256" key="2">
    <source>
        <dbReference type="SAM" id="SignalP"/>
    </source>
</evidence>
<feature type="region of interest" description="Disordered" evidence="1">
    <location>
        <begin position="74"/>
        <end position="95"/>
    </location>
</feature>
<dbReference type="AlphaFoldDB" id="A0A4Z0PB43"/>
<gene>
    <name evidence="3" type="ORF">EU556_01135</name>
</gene>
<feature type="compositionally biased region" description="Low complexity" evidence="1">
    <location>
        <begin position="29"/>
        <end position="40"/>
    </location>
</feature>
<sequence>MSKILLLFLCALMLLLEPVAAVAAPREAATTETAASSSSRIGHRPNYKKYRGNSRHKPRKLGVFRRWKLYRKAKKKRAARGIPSVKAGKPVRTSK</sequence>